<dbReference type="Proteomes" id="UP001172386">
    <property type="component" value="Unassembled WGS sequence"/>
</dbReference>
<accession>A0ACC3A191</accession>
<organism evidence="1 2">
    <name type="scientific">Neophaeococcomyces mojaviensis</name>
    <dbReference type="NCBI Taxonomy" id="3383035"/>
    <lineage>
        <taxon>Eukaryota</taxon>
        <taxon>Fungi</taxon>
        <taxon>Dikarya</taxon>
        <taxon>Ascomycota</taxon>
        <taxon>Pezizomycotina</taxon>
        <taxon>Eurotiomycetes</taxon>
        <taxon>Chaetothyriomycetidae</taxon>
        <taxon>Chaetothyriales</taxon>
        <taxon>Chaetothyriales incertae sedis</taxon>
        <taxon>Neophaeococcomyces</taxon>
    </lineage>
</organism>
<protein>
    <submittedName>
        <fullName evidence="1">Uncharacterized protein</fullName>
    </submittedName>
</protein>
<evidence type="ECO:0000313" key="2">
    <source>
        <dbReference type="Proteomes" id="UP001172386"/>
    </source>
</evidence>
<gene>
    <name evidence="1" type="ORF">H2198_007155</name>
</gene>
<name>A0ACC3A191_9EURO</name>
<evidence type="ECO:0000313" key="1">
    <source>
        <dbReference type="EMBL" id="KAJ9653698.1"/>
    </source>
</evidence>
<dbReference type="EMBL" id="JAPDRQ010000144">
    <property type="protein sequence ID" value="KAJ9653698.1"/>
    <property type="molecule type" value="Genomic_DNA"/>
</dbReference>
<comment type="caution">
    <text evidence="1">The sequence shown here is derived from an EMBL/GenBank/DDBJ whole genome shotgun (WGS) entry which is preliminary data.</text>
</comment>
<sequence length="253" mass="28583">MKQYLQSLGIPELDQGHEMMARICFQQIRCLGPAIIVQPWYRFREWFTLRREWPLITYVVKYWSCHYRLATKSGSVLSVELYHLLTAALLGSDPSSSSVLLHRRVVDIGGRISRIYNLPDLAALFESMGASAEGIADALLDKPPSVLEWQHMQITFGLVSMEHLECDESEWFSKLASNWNLMKLRKHQSNGIATRLQDLHLRAAETCSGHTWVDAALLPSSESATGFEDWVFVTNASDDSDSDSDSVEGFVSL</sequence>
<reference evidence="1" key="1">
    <citation type="submission" date="2022-10" db="EMBL/GenBank/DDBJ databases">
        <title>Culturing micro-colonial fungi from biological soil crusts in the Mojave desert and describing Neophaeococcomyces mojavensis, and introducing the new genera and species Taxawa tesnikishii.</title>
        <authorList>
            <person name="Kurbessoian T."/>
            <person name="Stajich J.E."/>
        </authorList>
    </citation>
    <scope>NUCLEOTIDE SEQUENCE</scope>
    <source>
        <strain evidence="1">JES_112</strain>
    </source>
</reference>
<proteinExistence type="predicted"/>
<keyword evidence="2" id="KW-1185">Reference proteome</keyword>